<keyword evidence="1" id="KW-0812">Transmembrane</keyword>
<accession>A0A0L0C8A3</accession>
<feature type="transmembrane region" description="Helical" evidence="1">
    <location>
        <begin position="55"/>
        <end position="75"/>
    </location>
</feature>
<organism evidence="2 3">
    <name type="scientific">Lucilia cuprina</name>
    <name type="common">Green bottle fly</name>
    <name type="synonym">Australian sheep blowfly</name>
    <dbReference type="NCBI Taxonomy" id="7375"/>
    <lineage>
        <taxon>Eukaryota</taxon>
        <taxon>Metazoa</taxon>
        <taxon>Ecdysozoa</taxon>
        <taxon>Arthropoda</taxon>
        <taxon>Hexapoda</taxon>
        <taxon>Insecta</taxon>
        <taxon>Pterygota</taxon>
        <taxon>Neoptera</taxon>
        <taxon>Endopterygota</taxon>
        <taxon>Diptera</taxon>
        <taxon>Brachycera</taxon>
        <taxon>Muscomorpha</taxon>
        <taxon>Oestroidea</taxon>
        <taxon>Calliphoridae</taxon>
        <taxon>Luciliinae</taxon>
        <taxon>Lucilia</taxon>
    </lineage>
</organism>
<evidence type="ECO:0000256" key="1">
    <source>
        <dbReference type="SAM" id="Phobius"/>
    </source>
</evidence>
<comment type="caution">
    <text evidence="2">The sequence shown here is derived from an EMBL/GenBank/DDBJ whole genome shotgun (WGS) entry which is preliminary data.</text>
</comment>
<dbReference type="EMBL" id="JRES01000755">
    <property type="protein sequence ID" value="KNC28668.1"/>
    <property type="molecule type" value="Genomic_DNA"/>
</dbReference>
<gene>
    <name evidence="2" type="ORF">FF38_04868</name>
</gene>
<keyword evidence="1" id="KW-1133">Transmembrane helix</keyword>
<dbReference type="Proteomes" id="UP000037069">
    <property type="component" value="Unassembled WGS sequence"/>
</dbReference>
<protein>
    <submittedName>
        <fullName evidence="2">Uncharacterized protein</fullName>
    </submittedName>
</protein>
<proteinExistence type="predicted"/>
<evidence type="ECO:0000313" key="2">
    <source>
        <dbReference type="EMBL" id="KNC28668.1"/>
    </source>
</evidence>
<keyword evidence="3" id="KW-1185">Reference proteome</keyword>
<sequence>MVVETKDKKNVLHYATVCCLRGPQISERSESPIILFDMLSGRSPFKINKSRWSRIFTHTFVTYGTIGLILNSILFNRIFDRFIENSDLADIWGLLKLISTYTQTDGHARNTKPPKAPKATIAPKFNFASFVSLRSGLSTDIVILGLYDVVDGKVGVGDGGGSVNGSNLIQRGRALLHCPDDRQVITRGPSKR</sequence>
<keyword evidence="1" id="KW-0472">Membrane</keyword>
<evidence type="ECO:0000313" key="3">
    <source>
        <dbReference type="Proteomes" id="UP000037069"/>
    </source>
</evidence>
<dbReference type="AlphaFoldDB" id="A0A0L0C8A3"/>
<name>A0A0L0C8A3_LUCCU</name>
<reference evidence="2 3" key="1">
    <citation type="journal article" date="2015" name="Nat. Commun.">
        <title>Lucilia cuprina genome unlocks parasitic fly biology to underpin future interventions.</title>
        <authorList>
            <person name="Anstead C.A."/>
            <person name="Korhonen P.K."/>
            <person name="Young N.D."/>
            <person name="Hall R.S."/>
            <person name="Jex A.R."/>
            <person name="Murali S.C."/>
            <person name="Hughes D.S."/>
            <person name="Lee S.F."/>
            <person name="Perry T."/>
            <person name="Stroehlein A.J."/>
            <person name="Ansell B.R."/>
            <person name="Breugelmans B."/>
            <person name="Hofmann A."/>
            <person name="Qu J."/>
            <person name="Dugan S."/>
            <person name="Lee S.L."/>
            <person name="Chao H."/>
            <person name="Dinh H."/>
            <person name="Han Y."/>
            <person name="Doddapaneni H.V."/>
            <person name="Worley K.C."/>
            <person name="Muzny D.M."/>
            <person name="Ioannidis P."/>
            <person name="Waterhouse R.M."/>
            <person name="Zdobnov E.M."/>
            <person name="James P.J."/>
            <person name="Bagnall N.H."/>
            <person name="Kotze A.C."/>
            <person name="Gibbs R.A."/>
            <person name="Richards S."/>
            <person name="Batterham P."/>
            <person name="Gasser R.B."/>
        </authorList>
    </citation>
    <scope>NUCLEOTIDE SEQUENCE [LARGE SCALE GENOMIC DNA]</scope>
    <source>
        <strain evidence="2 3">LS</strain>
        <tissue evidence="2">Full body</tissue>
    </source>
</reference>